<dbReference type="RefSeq" id="WP_146305033.1">
    <property type="nucleotide sequence ID" value="NZ_VOHS01000008.1"/>
</dbReference>
<keyword evidence="1" id="KW-0812">Transmembrane</keyword>
<evidence type="ECO:0000313" key="3">
    <source>
        <dbReference type="Proteomes" id="UP000318815"/>
    </source>
</evidence>
<organism evidence="2 3">
    <name type="scientific">Chitinophaga pinensis</name>
    <dbReference type="NCBI Taxonomy" id="79329"/>
    <lineage>
        <taxon>Bacteria</taxon>
        <taxon>Pseudomonadati</taxon>
        <taxon>Bacteroidota</taxon>
        <taxon>Chitinophagia</taxon>
        <taxon>Chitinophagales</taxon>
        <taxon>Chitinophagaceae</taxon>
        <taxon>Chitinophaga</taxon>
    </lineage>
</organism>
<keyword evidence="3" id="KW-1185">Reference proteome</keyword>
<protein>
    <submittedName>
        <fullName evidence="2">Uncharacterized protein</fullName>
    </submittedName>
</protein>
<feature type="transmembrane region" description="Helical" evidence="1">
    <location>
        <begin position="82"/>
        <end position="103"/>
    </location>
</feature>
<dbReference type="EMBL" id="VOHS01000008">
    <property type="protein sequence ID" value="TWW00434.1"/>
    <property type="molecule type" value="Genomic_DNA"/>
</dbReference>
<dbReference type="OrthoDB" id="668455at2"/>
<proteinExistence type="predicted"/>
<dbReference type="Proteomes" id="UP000318815">
    <property type="component" value="Unassembled WGS sequence"/>
</dbReference>
<keyword evidence="1" id="KW-1133">Transmembrane helix</keyword>
<keyword evidence="1" id="KW-0472">Membrane</keyword>
<accession>A0A5C6LUP9</accession>
<gene>
    <name evidence="2" type="ORF">FEF09_10305</name>
</gene>
<dbReference type="AlphaFoldDB" id="A0A5C6LUP9"/>
<comment type="caution">
    <text evidence="2">The sequence shown here is derived from an EMBL/GenBank/DDBJ whole genome shotgun (WGS) entry which is preliminary data.</text>
</comment>
<reference evidence="2 3" key="1">
    <citation type="submission" date="2019-08" db="EMBL/GenBank/DDBJ databases">
        <title>Whole genome sequencing of chitin degrading bacteria Chitinophaga pinensis YS16.</title>
        <authorList>
            <person name="Singh R.P."/>
            <person name="Manchanda G."/>
            <person name="Maurya I.K."/>
            <person name="Joshi N.K."/>
            <person name="Srivastava A.K."/>
        </authorList>
    </citation>
    <scope>NUCLEOTIDE SEQUENCE [LARGE SCALE GENOMIC DNA]</scope>
    <source>
        <strain evidence="2 3">YS-16</strain>
    </source>
</reference>
<sequence length="116" mass="13050">MSRIPVGIRHFTRRALSKEEAGCIDAIPCALQLEYIQYYFHICQIPVIPTQAGWYARTKENAIEKLPEDIAAQLTAIYHPRVSLWACLGPLMLITVVALVFLAKGLAAYYTETNIL</sequence>
<evidence type="ECO:0000256" key="1">
    <source>
        <dbReference type="SAM" id="Phobius"/>
    </source>
</evidence>
<evidence type="ECO:0000313" key="2">
    <source>
        <dbReference type="EMBL" id="TWW00434.1"/>
    </source>
</evidence>
<name>A0A5C6LUP9_9BACT</name>